<protein>
    <submittedName>
        <fullName evidence="1">Uncharacterized protein</fullName>
    </submittedName>
</protein>
<comment type="caution">
    <text evidence="1">The sequence shown here is derived from an EMBL/GenBank/DDBJ whole genome shotgun (WGS) entry which is preliminary data.</text>
</comment>
<sequence>DKEHATKVTNEIRIQILAGSKPPEGQLP</sequence>
<gene>
    <name evidence="1" type="ORF">LCGC14_3048590</name>
</gene>
<organism evidence="1">
    <name type="scientific">marine sediment metagenome</name>
    <dbReference type="NCBI Taxonomy" id="412755"/>
    <lineage>
        <taxon>unclassified sequences</taxon>
        <taxon>metagenomes</taxon>
        <taxon>ecological metagenomes</taxon>
    </lineage>
</organism>
<accession>A0A0F8WMV9</accession>
<dbReference type="EMBL" id="LAZR01064185">
    <property type="protein sequence ID" value="KKK58023.1"/>
    <property type="molecule type" value="Genomic_DNA"/>
</dbReference>
<evidence type="ECO:0000313" key="1">
    <source>
        <dbReference type="EMBL" id="KKK58023.1"/>
    </source>
</evidence>
<dbReference type="AlphaFoldDB" id="A0A0F8WMV9"/>
<feature type="non-terminal residue" evidence="1">
    <location>
        <position position="1"/>
    </location>
</feature>
<proteinExistence type="predicted"/>
<name>A0A0F8WMV9_9ZZZZ</name>
<reference evidence="1" key="1">
    <citation type="journal article" date="2015" name="Nature">
        <title>Complex archaea that bridge the gap between prokaryotes and eukaryotes.</title>
        <authorList>
            <person name="Spang A."/>
            <person name="Saw J.H."/>
            <person name="Jorgensen S.L."/>
            <person name="Zaremba-Niedzwiedzka K."/>
            <person name="Martijn J."/>
            <person name="Lind A.E."/>
            <person name="van Eijk R."/>
            <person name="Schleper C."/>
            <person name="Guy L."/>
            <person name="Ettema T.J."/>
        </authorList>
    </citation>
    <scope>NUCLEOTIDE SEQUENCE</scope>
</reference>